<keyword evidence="8 12" id="KW-0012">Acyltransferase</keyword>
<evidence type="ECO:0000256" key="3">
    <source>
        <dbReference type="ARBA" id="ARBA00010982"/>
    </source>
</evidence>
<dbReference type="InterPro" id="IPR020616">
    <property type="entry name" value="Thiolase_N"/>
</dbReference>
<evidence type="ECO:0000256" key="1">
    <source>
        <dbReference type="ARBA" id="ARBA00003720"/>
    </source>
</evidence>
<dbReference type="NCBIfam" id="TIGR02430">
    <property type="entry name" value="pcaF"/>
    <property type="match status" value="1"/>
</dbReference>
<dbReference type="CDD" id="cd00751">
    <property type="entry name" value="thiolase"/>
    <property type="match status" value="1"/>
</dbReference>
<dbReference type="Pfam" id="PF02803">
    <property type="entry name" value="Thiolase_C"/>
    <property type="match status" value="1"/>
</dbReference>
<reference evidence="17" key="1">
    <citation type="submission" date="2015-10" db="EMBL/GenBank/DDBJ databases">
        <authorList>
            <person name="Gilbert D.G."/>
        </authorList>
    </citation>
    <scope>NUCLEOTIDE SEQUENCE</scope>
    <source>
        <strain evidence="17">Phyl III-seqv23</strain>
    </source>
</reference>
<keyword evidence="6 12" id="KW-0808">Transferase</keyword>
<evidence type="ECO:0000313" key="16">
    <source>
        <dbReference type="EMBL" id="CUV34594.1"/>
    </source>
</evidence>
<gene>
    <name evidence="17" type="primary">pcaF</name>
    <name evidence="18" type="ORF">RD1301_v1_940037</name>
    <name evidence="15" type="ORF">RUN1744_v1_220028</name>
    <name evidence="16" type="ORF">TD1301_v1_970022</name>
    <name evidence="17" type="ORF">TF3108_v1_270121</name>
</gene>
<comment type="function">
    <text evidence="1">Catalyzes thiolytic cleavage of beta-ketoadipyl-CoA to succinyl-CoA and acetyl-CoA.</text>
</comment>
<dbReference type="Gene3D" id="3.40.47.10">
    <property type="match status" value="1"/>
</dbReference>
<dbReference type="EMBL" id="LN899826">
    <property type="protein sequence ID" value="CUV39458.1"/>
    <property type="molecule type" value="Genomic_DNA"/>
</dbReference>
<dbReference type="PROSITE" id="PS00099">
    <property type="entry name" value="THIOLASE_3"/>
    <property type="match status" value="1"/>
</dbReference>
<evidence type="ECO:0000313" key="18">
    <source>
        <dbReference type="EMBL" id="CUV60451.1"/>
    </source>
</evidence>
<evidence type="ECO:0000256" key="6">
    <source>
        <dbReference type="ARBA" id="ARBA00022679"/>
    </source>
</evidence>
<evidence type="ECO:0000259" key="14">
    <source>
        <dbReference type="Pfam" id="PF02803"/>
    </source>
</evidence>
<dbReference type="EMBL" id="LN899825">
    <property type="protein sequence ID" value="CUV34594.1"/>
    <property type="molecule type" value="Genomic_DNA"/>
</dbReference>
<feature type="domain" description="Thiolase C-terminal" evidence="14">
    <location>
        <begin position="276"/>
        <end position="399"/>
    </location>
</feature>
<dbReference type="FunFam" id="3.40.47.10:FF:000010">
    <property type="entry name" value="Acetyl-CoA acetyltransferase (Thiolase)"/>
    <property type="match status" value="1"/>
</dbReference>
<dbReference type="PANTHER" id="PTHR18919">
    <property type="entry name" value="ACETYL-COA C-ACYLTRANSFERASE"/>
    <property type="match status" value="1"/>
</dbReference>
<dbReference type="EMBL" id="LN899823">
    <property type="protein sequence ID" value="CUV22605.1"/>
    <property type="molecule type" value="Genomic_DNA"/>
</dbReference>
<dbReference type="PROSITE" id="PS00737">
    <property type="entry name" value="THIOLASE_2"/>
    <property type="match status" value="1"/>
</dbReference>
<proteinExistence type="inferred from homology"/>
<dbReference type="Pfam" id="PF00108">
    <property type="entry name" value="Thiolase_N"/>
    <property type="match status" value="1"/>
</dbReference>
<evidence type="ECO:0000256" key="7">
    <source>
        <dbReference type="ARBA" id="ARBA00022797"/>
    </source>
</evidence>
<dbReference type="GO" id="GO:0033812">
    <property type="term" value="F:3-oxoadipyl-CoA thiolase activity"/>
    <property type="evidence" value="ECO:0007669"/>
    <property type="project" value="UniProtKB-EC"/>
</dbReference>
<dbReference type="EC" id="2.3.1.174" evidence="4"/>
<evidence type="ECO:0000259" key="13">
    <source>
        <dbReference type="Pfam" id="PF00108"/>
    </source>
</evidence>
<feature type="domain" description="Thiolase N-terminal" evidence="13">
    <location>
        <begin position="5"/>
        <end position="268"/>
    </location>
</feature>
<dbReference type="NCBIfam" id="TIGR01930">
    <property type="entry name" value="AcCoA-C-Actrans"/>
    <property type="match status" value="1"/>
</dbReference>
<dbReference type="PIRSF" id="PIRSF000429">
    <property type="entry name" value="Ac-CoA_Ac_transf"/>
    <property type="match status" value="1"/>
</dbReference>
<protein>
    <recommendedName>
        <fullName evidence="5">Beta-ketoadipyl-CoA thiolase</fullName>
        <ecNumber evidence="4">2.3.1.174</ecNumber>
    </recommendedName>
    <alternativeName>
        <fullName evidence="9">3-oxoadipyl-CoA thiolase</fullName>
    </alternativeName>
</protein>
<feature type="active site" description="Proton acceptor" evidence="11">
    <location>
        <position position="386"/>
    </location>
</feature>
<comment type="pathway">
    <text evidence="2">Aromatic compound metabolism; beta-ketoadipate pathway; acetyl-CoA and succinyl-CoA from 3-oxoadipate: step 2/2.</text>
</comment>
<dbReference type="NCBIfam" id="NF006551">
    <property type="entry name" value="PRK09050.1"/>
    <property type="match status" value="1"/>
</dbReference>
<keyword evidence="7" id="KW-0058">Aromatic hydrocarbons catabolism</keyword>
<dbReference type="SUPFAM" id="SSF53901">
    <property type="entry name" value="Thiolase-like"/>
    <property type="match status" value="2"/>
</dbReference>
<evidence type="ECO:0000256" key="2">
    <source>
        <dbReference type="ARBA" id="ARBA00005071"/>
    </source>
</evidence>
<evidence type="ECO:0000256" key="4">
    <source>
        <dbReference type="ARBA" id="ARBA00012233"/>
    </source>
</evidence>
<evidence type="ECO:0000256" key="12">
    <source>
        <dbReference type="RuleBase" id="RU003557"/>
    </source>
</evidence>
<feature type="active site" description="Proton acceptor" evidence="11">
    <location>
        <position position="356"/>
    </location>
</feature>
<dbReference type="AlphaFoldDB" id="A0A0S4VY92"/>
<comment type="similarity">
    <text evidence="3 12">Belongs to the thiolase-like superfamily. Thiolase family.</text>
</comment>
<evidence type="ECO:0000256" key="9">
    <source>
        <dbReference type="ARBA" id="ARBA00041222"/>
    </source>
</evidence>
<evidence type="ECO:0000256" key="10">
    <source>
        <dbReference type="ARBA" id="ARBA00048527"/>
    </source>
</evidence>
<evidence type="ECO:0000256" key="11">
    <source>
        <dbReference type="PIRSR" id="PIRSR000429-1"/>
    </source>
</evidence>
<dbReference type="InterPro" id="IPR012793">
    <property type="entry name" value="PcaF"/>
</dbReference>
<evidence type="ECO:0000256" key="5">
    <source>
        <dbReference type="ARBA" id="ARBA00016181"/>
    </source>
</evidence>
<sequence length="400" mass="41593">MTEAFICDAIRTPIGRYGGSLSAVRADDLGAVPLKALMARNPRVDWSAIDDVIFGCANQAGEDNRNVARMSALLAGLPDSVPGSTINRLCGSGMDATGTAARAIRAGETALMIAGGVESMSRAPFVMGKAASAFSRDAAIYDTTIGWRFVNPLMQAQYGVDSMPETAENVAADYRVSREDQDRFALRSQASAARAQADGTLAQEITPVTIAQKKGDPIVVDRDEHPRATTLEALARLKGVVRPAGTVTAGNASGVNDGACALLLASEEAAKRFGLTPRARIIGMATAGVPPRVMGIGPAPASQKVLGQLGLTIDQMDVIELNEAFAAQGLAVTRQLGLADDDARVNPNGGAIALGHPLGMSGARLVTTAMYQLQRTGGRYALCTMCIGVGQGIALVIERV</sequence>
<dbReference type="GO" id="GO:0019619">
    <property type="term" value="P:3,4-dihydroxybenzoate catabolic process"/>
    <property type="evidence" value="ECO:0007669"/>
    <property type="project" value="InterPro"/>
</dbReference>
<dbReference type="InterPro" id="IPR016039">
    <property type="entry name" value="Thiolase-like"/>
</dbReference>
<evidence type="ECO:0000313" key="15">
    <source>
        <dbReference type="EMBL" id="CUV22605.1"/>
    </source>
</evidence>
<feature type="active site" description="Acyl-thioester intermediate" evidence="11">
    <location>
        <position position="90"/>
    </location>
</feature>
<dbReference type="EMBL" id="LN899822">
    <property type="protein sequence ID" value="CUV60451.1"/>
    <property type="molecule type" value="Genomic_DNA"/>
</dbReference>
<dbReference type="InterPro" id="IPR002155">
    <property type="entry name" value="Thiolase"/>
</dbReference>
<name>A0A0S4VY92_RALSL</name>
<dbReference type="InterPro" id="IPR020613">
    <property type="entry name" value="Thiolase_CS"/>
</dbReference>
<organism evidence="17">
    <name type="scientific">Ralstonia solanacearum</name>
    <name type="common">Pseudomonas solanacearum</name>
    <dbReference type="NCBI Taxonomy" id="305"/>
    <lineage>
        <taxon>Bacteria</taxon>
        <taxon>Pseudomonadati</taxon>
        <taxon>Pseudomonadota</taxon>
        <taxon>Betaproteobacteria</taxon>
        <taxon>Burkholderiales</taxon>
        <taxon>Burkholderiaceae</taxon>
        <taxon>Ralstonia</taxon>
        <taxon>Ralstonia solanacearum species complex</taxon>
    </lineage>
</organism>
<evidence type="ECO:0000256" key="8">
    <source>
        <dbReference type="ARBA" id="ARBA00023315"/>
    </source>
</evidence>
<dbReference type="PANTHER" id="PTHR18919:SF107">
    <property type="entry name" value="ACETYL-COA ACETYLTRANSFERASE, CYTOSOLIC"/>
    <property type="match status" value="1"/>
</dbReference>
<dbReference type="InterPro" id="IPR020617">
    <property type="entry name" value="Thiolase_C"/>
</dbReference>
<evidence type="ECO:0000313" key="17">
    <source>
        <dbReference type="EMBL" id="CUV39458.1"/>
    </source>
</evidence>
<dbReference type="InterPro" id="IPR020610">
    <property type="entry name" value="Thiolase_AS"/>
</dbReference>
<comment type="catalytic activity">
    <reaction evidence="10">
        <text>succinyl-CoA + acetyl-CoA = 3-oxoadipyl-CoA + CoA</text>
        <dbReference type="Rhea" id="RHEA:19481"/>
        <dbReference type="ChEBI" id="CHEBI:57287"/>
        <dbReference type="ChEBI" id="CHEBI:57288"/>
        <dbReference type="ChEBI" id="CHEBI:57292"/>
        <dbReference type="ChEBI" id="CHEBI:57348"/>
        <dbReference type="EC" id="2.3.1.174"/>
    </reaction>
</comment>
<accession>A0A0S4VY92</accession>